<accession>A0A0F3QFR3</accession>
<evidence type="ECO:0000256" key="1">
    <source>
        <dbReference type="ARBA" id="ARBA00009630"/>
    </source>
</evidence>
<keyword evidence="5 9" id="KW-0411">Iron-sulfur</keyword>
<evidence type="ECO:0000256" key="6">
    <source>
        <dbReference type="ARBA" id="ARBA00023284"/>
    </source>
</evidence>
<dbReference type="Proteomes" id="UP000033661">
    <property type="component" value="Unassembled WGS sequence"/>
</dbReference>
<dbReference type="SUPFAM" id="SSF52833">
    <property type="entry name" value="Thioredoxin-like"/>
    <property type="match status" value="1"/>
</dbReference>
<reference evidence="11 12" key="1">
    <citation type="submission" date="2015-02" db="EMBL/GenBank/DDBJ databases">
        <title>Genome Sequencing of Rickettsiales.</title>
        <authorList>
            <person name="Daugherty S.C."/>
            <person name="Su Q."/>
            <person name="Abolude K."/>
            <person name="Beier-Sexton M."/>
            <person name="Carlyon J.A."/>
            <person name="Carter R."/>
            <person name="Day N.P."/>
            <person name="Dumler S.J."/>
            <person name="Dyachenko V."/>
            <person name="Godinez A."/>
            <person name="Kurtti T.J."/>
            <person name="Lichay M."/>
            <person name="Mullins K.E."/>
            <person name="Ott S."/>
            <person name="Pappas-Brown V."/>
            <person name="Paris D.H."/>
            <person name="Patel P."/>
            <person name="Richards A.L."/>
            <person name="Sadzewicz L."/>
            <person name="Sears K."/>
            <person name="Seidman D."/>
            <person name="Sengamalay N."/>
            <person name="Stenos J."/>
            <person name="Tallon L.J."/>
            <person name="Vincent G."/>
            <person name="Fraser C.M."/>
            <person name="Munderloh U."/>
            <person name="Dunning-Hotopp J.C."/>
        </authorList>
    </citation>
    <scope>NUCLEOTIDE SEQUENCE [LARGE SCALE GENOMIC DNA]</scope>
    <source>
        <strain evidence="11 12">RML An4</strain>
    </source>
</reference>
<gene>
    <name evidence="11" type="primary">grxD</name>
    <name evidence="11" type="ORF">RBEAN4_1272</name>
</gene>
<keyword evidence="2 9" id="KW-0001">2Fe-2S</keyword>
<keyword evidence="6" id="KW-0676">Redox-active center</keyword>
<keyword evidence="4 9" id="KW-0408">Iron</keyword>
<dbReference type="PANTHER" id="PTHR10293:SF16">
    <property type="entry name" value="GLUTAREDOXIN-RELATED PROTEIN 5, MITOCHONDRIAL"/>
    <property type="match status" value="1"/>
</dbReference>
<name>A0A0F3QFR3_RICBE</name>
<dbReference type="InterPro" id="IPR036249">
    <property type="entry name" value="Thioredoxin-like_sf"/>
</dbReference>
<feature type="domain" description="Glutaredoxin" evidence="10">
    <location>
        <begin position="19"/>
        <end position="83"/>
    </location>
</feature>
<dbReference type="GO" id="GO:0046872">
    <property type="term" value="F:metal ion binding"/>
    <property type="evidence" value="ECO:0007669"/>
    <property type="project" value="UniProtKB-KW"/>
</dbReference>
<dbReference type="EMBL" id="LAOI01000001">
    <property type="protein sequence ID" value="KJV90269.1"/>
    <property type="molecule type" value="Genomic_DNA"/>
</dbReference>
<dbReference type="InterPro" id="IPR002109">
    <property type="entry name" value="Glutaredoxin"/>
</dbReference>
<feature type="binding site" evidence="8">
    <location>
        <position position="24"/>
    </location>
    <ligand>
        <name>glutathione</name>
        <dbReference type="ChEBI" id="CHEBI:57925"/>
    </ligand>
</feature>
<evidence type="ECO:0000313" key="11">
    <source>
        <dbReference type="EMBL" id="KJV90269.1"/>
    </source>
</evidence>
<evidence type="ECO:0000259" key="10">
    <source>
        <dbReference type="Pfam" id="PF00462"/>
    </source>
</evidence>
<evidence type="ECO:0000313" key="12">
    <source>
        <dbReference type="Proteomes" id="UP000033661"/>
    </source>
</evidence>
<comment type="caution">
    <text evidence="11">The sequence shown here is derived from an EMBL/GenBank/DDBJ whole genome shotgun (WGS) entry which is preliminary data.</text>
</comment>
<dbReference type="InterPro" id="IPR033658">
    <property type="entry name" value="GRX_PICOT-like"/>
</dbReference>
<feature type="binding site" evidence="8">
    <location>
        <begin position="86"/>
        <end position="87"/>
    </location>
    <ligand>
        <name>glutathione</name>
        <dbReference type="ChEBI" id="CHEBI:57925"/>
    </ligand>
</feature>
<protein>
    <recommendedName>
        <fullName evidence="7">Glutaredoxin</fullName>
    </recommendedName>
</protein>
<dbReference type="AlphaFoldDB" id="A0A0F3QFR3"/>
<dbReference type="NCBIfam" id="TIGR00365">
    <property type="entry name" value="Grx4 family monothiol glutaredoxin"/>
    <property type="match status" value="1"/>
</dbReference>
<dbReference type="Pfam" id="PF00462">
    <property type="entry name" value="Glutaredoxin"/>
    <property type="match status" value="1"/>
</dbReference>
<dbReference type="GO" id="GO:0015036">
    <property type="term" value="F:disulfide oxidoreductase activity"/>
    <property type="evidence" value="ECO:0007669"/>
    <property type="project" value="InterPro"/>
</dbReference>
<evidence type="ECO:0000256" key="4">
    <source>
        <dbReference type="ARBA" id="ARBA00023004"/>
    </source>
</evidence>
<dbReference type="PROSITE" id="PS51354">
    <property type="entry name" value="GLUTAREDOXIN_2"/>
    <property type="match status" value="1"/>
</dbReference>
<evidence type="ECO:0000256" key="9">
    <source>
        <dbReference type="PIRSR" id="PIRSR005894-2"/>
    </source>
</evidence>
<feature type="binding site" evidence="8">
    <location>
        <position position="61"/>
    </location>
    <ligand>
        <name>glutathione</name>
        <dbReference type="ChEBI" id="CHEBI:57925"/>
    </ligand>
</feature>
<dbReference type="Gene3D" id="3.40.30.10">
    <property type="entry name" value="Glutaredoxin"/>
    <property type="match status" value="1"/>
</dbReference>
<dbReference type="PIRSF" id="PIRSF005894">
    <property type="entry name" value="Monothiol_GRX"/>
    <property type="match status" value="1"/>
</dbReference>
<keyword evidence="12" id="KW-1185">Reference proteome</keyword>
<dbReference type="InterPro" id="IPR004480">
    <property type="entry name" value="Monothiol_GRX-rel"/>
</dbReference>
<organism evidence="11 12">
    <name type="scientific">Rickettsia bellii str. RML An4</name>
    <dbReference type="NCBI Taxonomy" id="1359193"/>
    <lineage>
        <taxon>Bacteria</taxon>
        <taxon>Pseudomonadati</taxon>
        <taxon>Pseudomonadota</taxon>
        <taxon>Alphaproteobacteria</taxon>
        <taxon>Rickettsiales</taxon>
        <taxon>Rickettsiaceae</taxon>
        <taxon>Rickettsieae</taxon>
        <taxon>Rickettsia</taxon>
        <taxon>belli group</taxon>
    </lineage>
</organism>
<evidence type="ECO:0000256" key="3">
    <source>
        <dbReference type="ARBA" id="ARBA00022723"/>
    </source>
</evidence>
<dbReference type="GO" id="GO:0051537">
    <property type="term" value="F:2 iron, 2 sulfur cluster binding"/>
    <property type="evidence" value="ECO:0007669"/>
    <property type="project" value="UniProtKB-KW"/>
</dbReference>
<dbReference type="PATRIC" id="fig|1359193.3.peg.1231"/>
<evidence type="ECO:0000256" key="2">
    <source>
        <dbReference type="ARBA" id="ARBA00022714"/>
    </source>
</evidence>
<dbReference type="PANTHER" id="PTHR10293">
    <property type="entry name" value="GLUTAREDOXIN FAMILY MEMBER"/>
    <property type="match status" value="1"/>
</dbReference>
<evidence type="ECO:0000256" key="7">
    <source>
        <dbReference type="PIRNR" id="PIRNR005894"/>
    </source>
</evidence>
<dbReference type="RefSeq" id="WP_041804933.1">
    <property type="nucleotide sequence ID" value="NZ_LAOI01000001.1"/>
</dbReference>
<feature type="binding site" evidence="9">
    <location>
        <position position="32"/>
    </location>
    <ligand>
        <name>[2Fe-2S] cluster</name>
        <dbReference type="ChEBI" id="CHEBI:190135"/>
        <note>ligand shared between dimeric partners</note>
    </ligand>
</feature>
<evidence type="ECO:0000256" key="8">
    <source>
        <dbReference type="PIRSR" id="PIRSR005894-1"/>
    </source>
</evidence>
<dbReference type="InterPro" id="IPR014434">
    <property type="entry name" value="Monothiol_GRX"/>
</dbReference>
<dbReference type="CDD" id="cd03028">
    <property type="entry name" value="GRX_PICOT_like"/>
    <property type="match status" value="1"/>
</dbReference>
<dbReference type="FunFam" id="3.40.30.10:FF:000005">
    <property type="entry name" value="Glutaredoxin 5"/>
    <property type="match status" value="1"/>
</dbReference>
<comment type="similarity">
    <text evidence="1 7">Belongs to the glutaredoxin family. Monothiol subfamily.</text>
</comment>
<proteinExistence type="inferred from homology"/>
<keyword evidence="3 9" id="KW-0479">Metal-binding</keyword>
<evidence type="ECO:0000256" key="5">
    <source>
        <dbReference type="ARBA" id="ARBA00023014"/>
    </source>
</evidence>
<feature type="binding site" evidence="8">
    <location>
        <position position="73"/>
    </location>
    <ligand>
        <name>glutathione</name>
        <dbReference type="ChEBI" id="CHEBI:57925"/>
    </ligand>
</feature>
<sequence length="103" mass="11699">MLENKSFKFIENEIKNNKVVLFMKGTKEAPMCGFSGKVVMILTKLGVEFRDIDVLSDPELRESLKVFSDWPTFPQLYINGELVGGCDIVTELYSSGELEKMLK</sequence>